<feature type="region of interest" description="Disordered" evidence="6">
    <location>
        <begin position="627"/>
        <end position="660"/>
    </location>
</feature>
<accession>A0A9N8E8G8</accession>
<evidence type="ECO:0000256" key="5">
    <source>
        <dbReference type="ARBA" id="ARBA00023295"/>
    </source>
</evidence>
<reference evidence="10" key="1">
    <citation type="submission" date="2020-06" db="EMBL/GenBank/DDBJ databases">
        <authorList>
            <consortium name="Plant Systems Biology data submission"/>
        </authorList>
    </citation>
    <scope>NUCLEOTIDE SEQUENCE</scope>
    <source>
        <strain evidence="10">D6</strain>
    </source>
</reference>
<evidence type="ECO:0000259" key="8">
    <source>
        <dbReference type="Pfam" id="PF17753"/>
    </source>
</evidence>
<feature type="chain" id="PRO_5040453866" description="beta-mannosidase" evidence="7">
    <location>
        <begin position="23"/>
        <end position="1056"/>
    </location>
</feature>
<dbReference type="Gene3D" id="2.60.40.10">
    <property type="entry name" value="Immunoglobulins"/>
    <property type="match status" value="2"/>
</dbReference>
<evidence type="ECO:0000256" key="2">
    <source>
        <dbReference type="ARBA" id="ARBA00012754"/>
    </source>
</evidence>
<name>A0A9N8E8G8_9STRA</name>
<feature type="domain" description="Beta-mannosidase-like galactose-binding" evidence="9">
    <location>
        <begin position="131"/>
        <end position="212"/>
    </location>
</feature>
<dbReference type="Proteomes" id="UP001153069">
    <property type="component" value="Unassembled WGS sequence"/>
</dbReference>
<dbReference type="PANTHER" id="PTHR43730:SF1">
    <property type="entry name" value="BETA-MANNOSIDASE"/>
    <property type="match status" value="1"/>
</dbReference>
<dbReference type="InterPro" id="IPR013783">
    <property type="entry name" value="Ig-like_fold"/>
</dbReference>
<evidence type="ECO:0000256" key="7">
    <source>
        <dbReference type="SAM" id="SignalP"/>
    </source>
</evidence>
<keyword evidence="5" id="KW-0326">Glycosidase</keyword>
<evidence type="ECO:0000256" key="1">
    <source>
        <dbReference type="ARBA" id="ARBA00000829"/>
    </source>
</evidence>
<dbReference type="SUPFAM" id="SSF49785">
    <property type="entry name" value="Galactose-binding domain-like"/>
    <property type="match status" value="1"/>
</dbReference>
<dbReference type="InterPro" id="IPR054593">
    <property type="entry name" value="Beta-mannosidase-like_N2"/>
</dbReference>
<dbReference type="InterPro" id="IPR017853">
    <property type="entry name" value="GH"/>
</dbReference>
<sequence>MSFTSFTLLASLLLVVPVVAAAVKSPPSWQTVYPDTNIVVPLFGKQGPDWRLLYRDKPSDPWQGNFTARVPGDLVSDLMHNGLIHDPYTDLNLWKEENIWLGPQEQPPPQEEEADESATKPKPPPQLCQKKQTRVWSYSAHVDLPNKKSQYSWYLVVESLQMGATISWNGVFLANVTDQFLRYTLPIPTTALALAAKTNTLSVTFDPSIETDGRFMACAGGWDWAPYTRACDDQNRRIFTRGIVAPIYLVAADQFLVTHVVPKVYYQGAALPRKPMRHPDADFRVALQVHVEFTTTNQQPASKEQKYHLSVGSDFTSQVQTRPVVKTSDNNNAVMTFNLTASKDQVELWWPNGMGGQPLYQVRMAILADKGFSSNSNKHHQGEMATLASTNIKRQLATSLRSSEKDEVSWIQKKIGFRTFAIVTINETALDDESVIGGGEESVEEQSEDEEGTGLHGMYMRINGALVMARGANIIPNDQLEGRVAKDANIDDDKPNNNEKAYEIIVQSAAAANMNMIRVWGGGKVLPQSFYDACDEHGIMLYHDQMFVDENKHGPHETSTIEQEIRHMVRSLASHTSIVVWNGCNECQVVMGTKNEIYATFVMQTVAQEDDTRSIWPSSPSKYGWKTGVNRWDSRPNGKPLATRNPADHKGENSIESHGPYMRSFSRDYEGVNGVDQKFPYPSIPNKLNNRDLGLQYPSTFASEFGASVWSSFESLSGTLSQGHWSLHGGSGPDKCYKTGFVKVCEGDNVMAQRNYPCDTHIEAYFGNQTSLDIIGQRSFQAQLYQCMMAQTLWMKQDIEHRRSKNSFGLLIWQLNENWPTGGWGLIEYSADSQQPDVFKGQVLGGRWKPLMHLLKSYLFRDVMVSCGVKNLCLLRNDGMDQVKAKVSLEAWNIASSLKGSSPATFDFQATLEGGVASTALFQAPAEWGPDSYDAMLISVTDSESGGTLAEESIFLWKPLPKTTPNLSLFVHVQVKSIEVGPDKSAALVTVESDGLALYVVLTTGAPGRFLENAFALRPNQPKQVTFVSLAKGAAVDVSMLKDTVRIEHLGMYLVP</sequence>
<feature type="domain" description="Beta-mannosidase Ig-fold" evidence="8">
    <location>
        <begin position="977"/>
        <end position="1050"/>
    </location>
</feature>
<comment type="caution">
    <text evidence="10">The sequence shown here is derived from an EMBL/GenBank/DDBJ whole genome shotgun (WGS) entry which is preliminary data.</text>
</comment>
<dbReference type="EC" id="3.2.1.25" evidence="2"/>
<evidence type="ECO:0000256" key="3">
    <source>
        <dbReference type="ARBA" id="ARBA00022801"/>
    </source>
</evidence>
<evidence type="ECO:0000259" key="9">
    <source>
        <dbReference type="Pfam" id="PF22666"/>
    </source>
</evidence>
<dbReference type="SUPFAM" id="SSF49303">
    <property type="entry name" value="beta-Galactosidase/glucuronidase domain"/>
    <property type="match status" value="2"/>
</dbReference>
<keyword evidence="7" id="KW-0732">Signal</keyword>
<organism evidence="10 11">
    <name type="scientific">Seminavis robusta</name>
    <dbReference type="NCBI Taxonomy" id="568900"/>
    <lineage>
        <taxon>Eukaryota</taxon>
        <taxon>Sar</taxon>
        <taxon>Stramenopiles</taxon>
        <taxon>Ochrophyta</taxon>
        <taxon>Bacillariophyta</taxon>
        <taxon>Bacillariophyceae</taxon>
        <taxon>Bacillariophycidae</taxon>
        <taxon>Naviculales</taxon>
        <taxon>Naviculaceae</taxon>
        <taxon>Seminavis</taxon>
    </lineage>
</organism>
<dbReference type="GO" id="GO:0006516">
    <property type="term" value="P:glycoprotein catabolic process"/>
    <property type="evidence" value="ECO:0007669"/>
    <property type="project" value="TreeGrafter"/>
</dbReference>
<feature type="compositionally biased region" description="Basic and acidic residues" evidence="6">
    <location>
        <begin position="646"/>
        <end position="655"/>
    </location>
</feature>
<dbReference type="OrthoDB" id="2866996at2759"/>
<keyword evidence="3" id="KW-0378">Hydrolase</keyword>
<proteinExistence type="predicted"/>
<dbReference type="EMBL" id="CAICTM010000735">
    <property type="protein sequence ID" value="CAB9515754.1"/>
    <property type="molecule type" value="Genomic_DNA"/>
</dbReference>
<keyword evidence="4" id="KW-0325">Glycoprotein</keyword>
<keyword evidence="11" id="KW-1185">Reference proteome</keyword>
<feature type="signal peptide" evidence="7">
    <location>
        <begin position="1"/>
        <end position="22"/>
    </location>
</feature>
<dbReference type="GO" id="GO:0004567">
    <property type="term" value="F:beta-mannosidase activity"/>
    <property type="evidence" value="ECO:0007669"/>
    <property type="project" value="UniProtKB-EC"/>
</dbReference>
<evidence type="ECO:0000313" key="10">
    <source>
        <dbReference type="EMBL" id="CAB9515754.1"/>
    </source>
</evidence>
<dbReference type="Gene3D" id="3.20.20.80">
    <property type="entry name" value="Glycosidases"/>
    <property type="match status" value="1"/>
</dbReference>
<comment type="catalytic activity">
    <reaction evidence="1">
        <text>Hydrolysis of terminal, non-reducing beta-D-mannose residues in beta-D-mannosides.</text>
        <dbReference type="EC" id="3.2.1.25"/>
    </reaction>
</comment>
<dbReference type="InterPro" id="IPR050887">
    <property type="entry name" value="Beta-mannosidase_GH2"/>
</dbReference>
<dbReference type="InterPro" id="IPR036156">
    <property type="entry name" value="Beta-gal/glucu_dom_sf"/>
</dbReference>
<dbReference type="Pfam" id="PF22666">
    <property type="entry name" value="Glyco_hydro_2_N2"/>
    <property type="match status" value="1"/>
</dbReference>
<dbReference type="PANTHER" id="PTHR43730">
    <property type="entry name" value="BETA-MANNOSIDASE"/>
    <property type="match status" value="1"/>
</dbReference>
<evidence type="ECO:0000313" key="11">
    <source>
        <dbReference type="Proteomes" id="UP001153069"/>
    </source>
</evidence>
<dbReference type="AlphaFoldDB" id="A0A9N8E8G8"/>
<dbReference type="Pfam" id="PF17753">
    <property type="entry name" value="Ig_mannosidase"/>
    <property type="match status" value="1"/>
</dbReference>
<gene>
    <name evidence="10" type="ORF">SEMRO_736_G194980.1</name>
</gene>
<dbReference type="Gene3D" id="2.60.120.260">
    <property type="entry name" value="Galactose-binding domain-like"/>
    <property type="match status" value="1"/>
</dbReference>
<protein>
    <recommendedName>
        <fullName evidence="2">beta-mannosidase</fullName>
        <ecNumber evidence="2">3.2.1.25</ecNumber>
    </recommendedName>
</protein>
<dbReference type="InterPro" id="IPR008979">
    <property type="entry name" value="Galactose-bd-like_sf"/>
</dbReference>
<feature type="region of interest" description="Disordered" evidence="6">
    <location>
        <begin position="101"/>
        <end position="129"/>
    </location>
</feature>
<evidence type="ECO:0000256" key="4">
    <source>
        <dbReference type="ARBA" id="ARBA00023180"/>
    </source>
</evidence>
<evidence type="ECO:0000256" key="6">
    <source>
        <dbReference type="SAM" id="MobiDB-lite"/>
    </source>
</evidence>
<dbReference type="SUPFAM" id="SSF51445">
    <property type="entry name" value="(Trans)glycosidases"/>
    <property type="match status" value="1"/>
</dbReference>
<dbReference type="InterPro" id="IPR041625">
    <property type="entry name" value="Beta-mannosidase_Ig"/>
</dbReference>